<dbReference type="Pfam" id="PF01464">
    <property type="entry name" value="SLT"/>
    <property type="match status" value="1"/>
</dbReference>
<comment type="caution">
    <text evidence="2">The sequence shown here is derived from an EMBL/GenBank/DDBJ whole genome shotgun (WGS) entry which is preliminary data.</text>
</comment>
<reference evidence="2 3" key="1">
    <citation type="submission" date="2018-08" db="EMBL/GenBank/DDBJ databases">
        <title>Meiothermus luteus KCTC 52599 genome sequencing project.</title>
        <authorList>
            <person name="Da Costa M.S."/>
            <person name="Albuquerque L."/>
            <person name="Raposo P."/>
            <person name="Froufe H.J.C."/>
            <person name="Barroso C.S."/>
            <person name="Egas C."/>
        </authorList>
    </citation>
    <scope>NUCLEOTIDE SEQUENCE [LARGE SCALE GENOMIC DNA]</scope>
    <source>
        <strain evidence="2 3">KCTC 52599</strain>
    </source>
</reference>
<dbReference type="RefSeq" id="WP_182482446.1">
    <property type="nucleotide sequence ID" value="NZ_QWKZ01000005.1"/>
</dbReference>
<evidence type="ECO:0000313" key="2">
    <source>
        <dbReference type="EMBL" id="RIH89522.1"/>
    </source>
</evidence>
<gene>
    <name evidence="2" type="ORF">Mlute_00318</name>
</gene>
<dbReference type="InterPro" id="IPR023346">
    <property type="entry name" value="Lysozyme-like_dom_sf"/>
</dbReference>
<dbReference type="SUPFAM" id="SSF53955">
    <property type="entry name" value="Lysozyme-like"/>
    <property type="match status" value="1"/>
</dbReference>
<dbReference type="EMBL" id="QWKZ01000005">
    <property type="protein sequence ID" value="RIH89522.1"/>
    <property type="molecule type" value="Genomic_DNA"/>
</dbReference>
<keyword evidence="3" id="KW-1185">Reference proteome</keyword>
<feature type="domain" description="Transglycosylase SLT" evidence="1">
    <location>
        <begin position="43"/>
        <end position="172"/>
    </location>
</feature>
<dbReference type="CDD" id="cd00254">
    <property type="entry name" value="LT-like"/>
    <property type="match status" value="1"/>
</dbReference>
<protein>
    <submittedName>
        <fullName evidence="2">Transglycosylase SLT domain protein</fullName>
    </submittedName>
</protein>
<evidence type="ECO:0000259" key="1">
    <source>
        <dbReference type="Pfam" id="PF01464"/>
    </source>
</evidence>
<dbReference type="InterPro" id="IPR008258">
    <property type="entry name" value="Transglycosylase_SLT_dom_1"/>
</dbReference>
<organism evidence="2 3">
    <name type="scientific">Meiothermus luteus</name>
    <dbReference type="NCBI Taxonomy" id="2026184"/>
    <lineage>
        <taxon>Bacteria</taxon>
        <taxon>Thermotogati</taxon>
        <taxon>Deinococcota</taxon>
        <taxon>Deinococci</taxon>
        <taxon>Thermales</taxon>
        <taxon>Thermaceae</taxon>
        <taxon>Meiothermus</taxon>
    </lineage>
</organism>
<dbReference type="Proteomes" id="UP000265800">
    <property type="component" value="Unassembled WGS sequence"/>
</dbReference>
<name>A0A399F3S7_9DEIN</name>
<accession>A0A399F3S7</accession>
<proteinExistence type="predicted"/>
<evidence type="ECO:0000313" key="3">
    <source>
        <dbReference type="Proteomes" id="UP000265800"/>
    </source>
</evidence>
<dbReference type="Gene3D" id="1.10.530.10">
    <property type="match status" value="1"/>
</dbReference>
<sequence length="189" mass="21383">MQNRVWRIILDYNGKINDTANAMGFVPDVIGKTYAKYLAEYLVESALKNKVPLDLLVALTRAESAFVPTVTTNRYEAIGWTDDAIRKAVQNQWSVGPLQVKPFVFTEVGLASPARWPGDPVPWKHPARLRDAVEAGARYLTKQRNRFGTWRAALHAHNVGPTAYQQGRRNNAYVEKIINWANGYTELRT</sequence>
<dbReference type="AlphaFoldDB" id="A0A399F3S7"/>